<evidence type="ECO:0000256" key="8">
    <source>
        <dbReference type="ARBA" id="ARBA00022840"/>
    </source>
</evidence>
<evidence type="ECO:0000259" key="10">
    <source>
        <dbReference type="PROSITE" id="PS50109"/>
    </source>
</evidence>
<evidence type="ECO:0000256" key="5">
    <source>
        <dbReference type="ARBA" id="ARBA00022679"/>
    </source>
</evidence>
<keyword evidence="5" id="KW-0808">Transferase</keyword>
<dbReference type="EMBL" id="BOPV01000001">
    <property type="protein sequence ID" value="GIL40371.1"/>
    <property type="molecule type" value="Genomic_DNA"/>
</dbReference>
<dbReference type="SUPFAM" id="SSF55874">
    <property type="entry name" value="ATPase domain of HSP90 chaperone/DNA topoisomerase II/histidine kinase"/>
    <property type="match status" value="1"/>
</dbReference>
<dbReference type="InterPro" id="IPR003594">
    <property type="entry name" value="HATPase_dom"/>
</dbReference>
<evidence type="ECO:0000256" key="1">
    <source>
        <dbReference type="ARBA" id="ARBA00000085"/>
    </source>
</evidence>
<dbReference type="EC" id="2.7.13.3" evidence="3"/>
<proteinExistence type="predicted"/>
<dbReference type="PANTHER" id="PTHR44936:SF10">
    <property type="entry name" value="SENSOR PROTEIN RSTB"/>
    <property type="match status" value="1"/>
</dbReference>
<dbReference type="PROSITE" id="PS50109">
    <property type="entry name" value="HIS_KIN"/>
    <property type="match status" value="1"/>
</dbReference>
<dbReference type="InterPro" id="IPR036097">
    <property type="entry name" value="HisK_dim/P_sf"/>
</dbReference>
<name>A0A8S8XEN0_9PROT</name>
<dbReference type="GO" id="GO:0000155">
    <property type="term" value="F:phosphorelay sensor kinase activity"/>
    <property type="evidence" value="ECO:0007669"/>
    <property type="project" value="InterPro"/>
</dbReference>
<dbReference type="Gene3D" id="3.30.565.10">
    <property type="entry name" value="Histidine kinase-like ATPase, C-terminal domain"/>
    <property type="match status" value="1"/>
</dbReference>
<evidence type="ECO:0000313" key="11">
    <source>
        <dbReference type="EMBL" id="GIL40371.1"/>
    </source>
</evidence>
<accession>A0A8S8XEN0</accession>
<feature type="transmembrane region" description="Helical" evidence="9">
    <location>
        <begin position="125"/>
        <end position="144"/>
    </location>
</feature>
<evidence type="ECO:0000256" key="2">
    <source>
        <dbReference type="ARBA" id="ARBA00004651"/>
    </source>
</evidence>
<dbReference type="RefSeq" id="WP_420243471.1">
    <property type="nucleotide sequence ID" value="NZ_BOPV01000001.1"/>
</dbReference>
<dbReference type="AlphaFoldDB" id="A0A8S8XEN0"/>
<keyword evidence="9" id="KW-0812">Transmembrane</keyword>
<comment type="caution">
    <text evidence="11">The sequence shown here is derived from an EMBL/GenBank/DDBJ whole genome shotgun (WGS) entry which is preliminary data.</text>
</comment>
<evidence type="ECO:0000256" key="3">
    <source>
        <dbReference type="ARBA" id="ARBA00012438"/>
    </source>
</evidence>
<keyword evidence="7" id="KW-0418">Kinase</keyword>
<keyword evidence="9" id="KW-1133">Transmembrane helix</keyword>
<dbReference type="SMART" id="SM00387">
    <property type="entry name" value="HATPase_c"/>
    <property type="match status" value="1"/>
</dbReference>
<dbReference type="InterPro" id="IPR003661">
    <property type="entry name" value="HisK_dim/P_dom"/>
</dbReference>
<evidence type="ECO:0000313" key="12">
    <source>
        <dbReference type="Proteomes" id="UP000681075"/>
    </source>
</evidence>
<reference evidence="11" key="1">
    <citation type="submission" date="2021-02" db="EMBL/GenBank/DDBJ databases">
        <title>Genome sequence of Rhodospirillales sp. strain TMPK1 isolated from soil.</title>
        <authorList>
            <person name="Nakai R."/>
            <person name="Kusada H."/>
            <person name="Tamaki H."/>
        </authorList>
    </citation>
    <scope>NUCLEOTIDE SEQUENCE</scope>
    <source>
        <strain evidence="11">TMPK1</strain>
    </source>
</reference>
<protein>
    <recommendedName>
        <fullName evidence="3">histidine kinase</fullName>
        <ecNumber evidence="3">2.7.13.3</ecNumber>
    </recommendedName>
</protein>
<organism evidence="11 12">
    <name type="scientific">Roseiterribacter gracilis</name>
    <dbReference type="NCBI Taxonomy" id="2812848"/>
    <lineage>
        <taxon>Bacteria</taxon>
        <taxon>Pseudomonadati</taxon>
        <taxon>Pseudomonadota</taxon>
        <taxon>Alphaproteobacteria</taxon>
        <taxon>Rhodospirillales</taxon>
        <taxon>Roseiterribacteraceae</taxon>
        <taxon>Roseiterribacter</taxon>
    </lineage>
</organism>
<keyword evidence="4" id="KW-1003">Cell membrane</keyword>
<dbReference type="Proteomes" id="UP000681075">
    <property type="component" value="Unassembled WGS sequence"/>
</dbReference>
<keyword evidence="8" id="KW-0067">ATP-binding</keyword>
<comment type="subcellular location">
    <subcellularLocation>
        <location evidence="2">Cell membrane</location>
        <topology evidence="2">Multi-pass membrane protein</topology>
    </subcellularLocation>
</comment>
<dbReference type="CDD" id="cd00082">
    <property type="entry name" value="HisKA"/>
    <property type="match status" value="1"/>
</dbReference>
<sequence length="423" mass="45699">MMQSPADNVVPGRVTLRTLTSMRWLVVAGQLVAVLVVHFAFGFDLMLPPTLLLIAASVAVNIHATMRPQRRTLSERSTALYLAYDTLQLAGLLYFTGGIENPFAVLLLGPMTVAAGVLGRGHVTVLALLGMLCLGVLTIVHLQLPWAGDPMPDFPPLYRTGVWAALWLAAGFIAIYNFSVADEARRISDALVETQMALGREQRISSLGALAAAAAHELGTPLATIAVVAKELRKEMPADSPYLGDVELLLSQSDRCREILAELARRPESAGGDPFESMGVPALLEAIAGPYRTRRIAYQVEAFGPMPVMKRAPELVHGLGNIIQNAMSFARSRVVVTAQSNEDGLKIRVRDDGPGFPPGLLSRLGEPYLSQRQDTDEHLGLGIFIAQTLLERTGATLTFENDKGGGAAVTIFWRNDRMKPLTS</sequence>
<gene>
    <name evidence="11" type="primary">regS</name>
    <name evidence="11" type="ORF">TMPK1_26080</name>
</gene>
<evidence type="ECO:0000256" key="4">
    <source>
        <dbReference type="ARBA" id="ARBA00022475"/>
    </source>
</evidence>
<dbReference type="InterPro" id="IPR050980">
    <property type="entry name" value="2C_sensor_his_kinase"/>
</dbReference>
<comment type="catalytic activity">
    <reaction evidence="1">
        <text>ATP + protein L-histidine = ADP + protein N-phospho-L-histidine.</text>
        <dbReference type="EC" id="2.7.13.3"/>
    </reaction>
</comment>
<dbReference type="InterPro" id="IPR036890">
    <property type="entry name" value="HATPase_C_sf"/>
</dbReference>
<evidence type="ECO:0000256" key="7">
    <source>
        <dbReference type="ARBA" id="ARBA00022777"/>
    </source>
</evidence>
<dbReference type="Pfam" id="PF00512">
    <property type="entry name" value="HisKA"/>
    <property type="match status" value="1"/>
</dbReference>
<dbReference type="SUPFAM" id="SSF47384">
    <property type="entry name" value="Homodimeric domain of signal transducing histidine kinase"/>
    <property type="match status" value="1"/>
</dbReference>
<feature type="transmembrane region" description="Helical" evidence="9">
    <location>
        <begin position="156"/>
        <end position="178"/>
    </location>
</feature>
<feature type="transmembrane region" description="Helical" evidence="9">
    <location>
        <begin position="21"/>
        <end position="41"/>
    </location>
</feature>
<dbReference type="SMART" id="SM00388">
    <property type="entry name" value="HisKA"/>
    <property type="match status" value="1"/>
</dbReference>
<dbReference type="PANTHER" id="PTHR44936">
    <property type="entry name" value="SENSOR PROTEIN CREC"/>
    <property type="match status" value="1"/>
</dbReference>
<evidence type="ECO:0000256" key="9">
    <source>
        <dbReference type="SAM" id="Phobius"/>
    </source>
</evidence>
<dbReference type="GO" id="GO:0005524">
    <property type="term" value="F:ATP binding"/>
    <property type="evidence" value="ECO:0007669"/>
    <property type="project" value="UniProtKB-KW"/>
</dbReference>
<feature type="domain" description="Histidine kinase" evidence="10">
    <location>
        <begin position="213"/>
        <end position="417"/>
    </location>
</feature>
<keyword evidence="6" id="KW-0547">Nucleotide-binding</keyword>
<dbReference type="InterPro" id="IPR047770">
    <property type="entry name" value="RegB"/>
</dbReference>
<dbReference type="GO" id="GO:0005886">
    <property type="term" value="C:plasma membrane"/>
    <property type="evidence" value="ECO:0007669"/>
    <property type="project" value="UniProtKB-SubCell"/>
</dbReference>
<dbReference type="Pfam" id="PF02518">
    <property type="entry name" value="HATPase_c"/>
    <property type="match status" value="1"/>
</dbReference>
<dbReference type="NCBIfam" id="NF033792">
    <property type="entry name" value="ActS_PrrB_HisK"/>
    <property type="match status" value="1"/>
</dbReference>
<dbReference type="Gene3D" id="1.10.287.130">
    <property type="match status" value="1"/>
</dbReference>
<keyword evidence="12" id="KW-1185">Reference proteome</keyword>
<dbReference type="InterPro" id="IPR005467">
    <property type="entry name" value="His_kinase_dom"/>
</dbReference>
<keyword evidence="9" id="KW-0472">Membrane</keyword>
<evidence type="ECO:0000256" key="6">
    <source>
        <dbReference type="ARBA" id="ARBA00022741"/>
    </source>
</evidence>